<dbReference type="InterPro" id="IPR000615">
    <property type="entry name" value="Bestrophin"/>
</dbReference>
<evidence type="ECO:0000256" key="3">
    <source>
        <dbReference type="ARBA" id="ARBA00022989"/>
    </source>
</evidence>
<dbReference type="AlphaFoldDB" id="A0A914CL60"/>
<comment type="similarity">
    <text evidence="5 6">Belongs to the anion channel-forming bestrophin (TC 1.A.46) family. Calcium-sensitive chloride channel subfamily.</text>
</comment>
<keyword evidence="6" id="KW-1003">Cell membrane</keyword>
<keyword evidence="2 6" id="KW-0812">Transmembrane</keyword>
<keyword evidence="6" id="KW-0868">Chloride</keyword>
<comment type="function">
    <text evidence="6">Forms chloride channels.</text>
</comment>
<dbReference type="Pfam" id="PF01062">
    <property type="entry name" value="Bestrophin"/>
    <property type="match status" value="1"/>
</dbReference>
<keyword evidence="6" id="KW-0813">Transport</keyword>
<dbReference type="InterPro" id="IPR021134">
    <property type="entry name" value="Bestrophin-like"/>
</dbReference>
<dbReference type="GO" id="GO:0034707">
    <property type="term" value="C:chloride channel complex"/>
    <property type="evidence" value="ECO:0007669"/>
    <property type="project" value="UniProtKB-KW"/>
</dbReference>
<keyword evidence="4 6" id="KW-0472">Membrane</keyword>
<comment type="subcellular location">
    <subcellularLocation>
        <location evidence="6">Cell membrane</location>
        <topology evidence="6">Multi-pass membrane protein</topology>
    </subcellularLocation>
    <subcellularLocation>
        <location evidence="1">Membrane</location>
    </subcellularLocation>
</comment>
<accession>A0A914CL60</accession>
<evidence type="ECO:0000256" key="4">
    <source>
        <dbReference type="ARBA" id="ARBA00023136"/>
    </source>
</evidence>
<evidence type="ECO:0000313" key="7">
    <source>
        <dbReference type="Proteomes" id="UP000887540"/>
    </source>
</evidence>
<feature type="transmembrane region" description="Helical" evidence="6">
    <location>
        <begin position="138"/>
        <end position="156"/>
    </location>
</feature>
<protein>
    <recommendedName>
        <fullName evidence="6">Bestrophin homolog</fullName>
    </recommendedName>
</protein>
<evidence type="ECO:0000256" key="1">
    <source>
        <dbReference type="ARBA" id="ARBA00004370"/>
    </source>
</evidence>
<evidence type="ECO:0000256" key="2">
    <source>
        <dbReference type="ARBA" id="ARBA00022692"/>
    </source>
</evidence>
<keyword evidence="6" id="KW-0406">Ion transport</keyword>
<evidence type="ECO:0000256" key="5">
    <source>
        <dbReference type="ARBA" id="ARBA00034769"/>
    </source>
</evidence>
<evidence type="ECO:0000256" key="6">
    <source>
        <dbReference type="RuleBase" id="RU363126"/>
    </source>
</evidence>
<keyword evidence="7" id="KW-1185">Reference proteome</keyword>
<dbReference type="GO" id="GO:0005254">
    <property type="term" value="F:chloride channel activity"/>
    <property type="evidence" value="ECO:0007669"/>
    <property type="project" value="UniProtKB-KW"/>
</dbReference>
<feature type="transmembrane region" description="Helical" evidence="6">
    <location>
        <begin position="104"/>
        <end position="126"/>
    </location>
</feature>
<sequence>MVLNQALVLRDISMQVRERFPTLETLIAAGLLTKSELNKLRKIDDVYSQYWTPIQWVHANLYKALEEGKIKSDKILDTMMKEVQKFRDGISSLLRYDWVPIPLVYAQVIFLAVRLYFIICLVSRQFIVPEHTKHKDRVDLWIPYTTILQFIVYMGWMEVAEALMNPLGDDDDDLECNYVIDKNLITGLTLVEQSQKDLPDLVKDDFWDSKFIVPLYGLNAADRSVHPLQGSASLVNLVKNMQTITMIPNRAQLPDLSEEELQALTKFVEVEDHNLHEGAKNVHKRHVDPDNALKRMKILSSCMNNPQTLSAPGSKRASMNGDYLKISLNNDIENGKR</sequence>
<keyword evidence="6" id="KW-0869">Chloride channel</keyword>
<organism evidence="7 8">
    <name type="scientific">Acrobeloides nanus</name>
    <dbReference type="NCBI Taxonomy" id="290746"/>
    <lineage>
        <taxon>Eukaryota</taxon>
        <taxon>Metazoa</taxon>
        <taxon>Ecdysozoa</taxon>
        <taxon>Nematoda</taxon>
        <taxon>Chromadorea</taxon>
        <taxon>Rhabditida</taxon>
        <taxon>Tylenchina</taxon>
        <taxon>Cephalobomorpha</taxon>
        <taxon>Cephaloboidea</taxon>
        <taxon>Cephalobidae</taxon>
        <taxon>Acrobeloides</taxon>
    </lineage>
</organism>
<name>A0A914CL60_9BILA</name>
<reference evidence="8" key="1">
    <citation type="submission" date="2022-11" db="UniProtKB">
        <authorList>
            <consortium name="WormBaseParasite"/>
        </authorList>
    </citation>
    <scope>IDENTIFICATION</scope>
</reference>
<dbReference type="Proteomes" id="UP000887540">
    <property type="component" value="Unplaced"/>
</dbReference>
<keyword evidence="6" id="KW-0407">Ion channel</keyword>
<proteinExistence type="inferred from homology"/>
<dbReference type="GO" id="GO:0005886">
    <property type="term" value="C:plasma membrane"/>
    <property type="evidence" value="ECO:0007669"/>
    <property type="project" value="UniProtKB-SubCell"/>
</dbReference>
<dbReference type="PANTHER" id="PTHR10736">
    <property type="entry name" value="BESTROPHIN"/>
    <property type="match status" value="1"/>
</dbReference>
<keyword evidence="3 6" id="KW-1133">Transmembrane helix</keyword>
<dbReference type="PANTHER" id="PTHR10736:SF20">
    <property type="entry name" value="BESTROPHIN HOMOLOG 22"/>
    <property type="match status" value="1"/>
</dbReference>
<dbReference type="WBParaSite" id="ACRNAN_scaffold11519.g19197.t1">
    <property type="protein sequence ID" value="ACRNAN_scaffold11519.g19197.t1"/>
    <property type="gene ID" value="ACRNAN_scaffold11519.g19197"/>
</dbReference>
<evidence type="ECO:0000313" key="8">
    <source>
        <dbReference type="WBParaSite" id="ACRNAN_scaffold11519.g19197.t1"/>
    </source>
</evidence>